<comment type="catalytic activity">
    <reaction evidence="9">
        <text>a 3'-end 3'-phospho-ribonucleotide-RNA + a 5'-end dephospho-ribonucleoside-RNA + GTP = a ribonucleotidyl-ribonucleotide-RNA + GMP + diphosphate</text>
        <dbReference type="Rhea" id="RHEA:68076"/>
        <dbReference type="Rhea" id="RHEA-COMP:10463"/>
        <dbReference type="Rhea" id="RHEA-COMP:13936"/>
        <dbReference type="Rhea" id="RHEA-COMP:17355"/>
        <dbReference type="ChEBI" id="CHEBI:33019"/>
        <dbReference type="ChEBI" id="CHEBI:37565"/>
        <dbReference type="ChEBI" id="CHEBI:58115"/>
        <dbReference type="ChEBI" id="CHEBI:83062"/>
        <dbReference type="ChEBI" id="CHEBI:138284"/>
        <dbReference type="ChEBI" id="CHEBI:173118"/>
        <dbReference type="EC" id="6.5.1.8"/>
    </reaction>
</comment>
<dbReference type="GO" id="GO:0170057">
    <property type="term" value="F:RNA ligase (GTP) activity"/>
    <property type="evidence" value="ECO:0007669"/>
    <property type="project" value="UniProtKB-EC"/>
</dbReference>
<dbReference type="FunFam" id="3.90.1860.10:FF:000001">
    <property type="entry name" value="tRNA-splicing ligase RtcB homolog"/>
    <property type="match status" value="1"/>
</dbReference>
<keyword evidence="5 12" id="KW-0479">Metal-binding</keyword>
<dbReference type="Pfam" id="PF01139">
    <property type="entry name" value="RtcB"/>
    <property type="match status" value="1"/>
</dbReference>
<keyword evidence="6 11" id="KW-0547">Nucleotide-binding</keyword>
<dbReference type="InterPro" id="IPR001233">
    <property type="entry name" value="RtcB"/>
</dbReference>
<keyword evidence="7 11" id="KW-0342">GTP-binding</keyword>
<evidence type="ECO:0000256" key="2">
    <source>
        <dbReference type="ARBA" id="ARBA00012726"/>
    </source>
</evidence>
<evidence type="ECO:0000256" key="10">
    <source>
        <dbReference type="ARBA" id="ARBA00049514"/>
    </source>
</evidence>
<dbReference type="GO" id="GO:0046872">
    <property type="term" value="F:metal ion binding"/>
    <property type="evidence" value="ECO:0007669"/>
    <property type="project" value="UniProtKB-KW"/>
</dbReference>
<evidence type="ECO:0000256" key="8">
    <source>
        <dbReference type="ARBA" id="ARBA00023211"/>
    </source>
</evidence>
<organism evidence="13 14">
    <name type="scientific">Desmophyllum pertusum</name>
    <dbReference type="NCBI Taxonomy" id="174260"/>
    <lineage>
        <taxon>Eukaryota</taxon>
        <taxon>Metazoa</taxon>
        <taxon>Cnidaria</taxon>
        <taxon>Anthozoa</taxon>
        <taxon>Hexacorallia</taxon>
        <taxon>Scleractinia</taxon>
        <taxon>Caryophylliina</taxon>
        <taxon>Caryophylliidae</taxon>
        <taxon>Desmophyllum</taxon>
    </lineage>
</organism>
<evidence type="ECO:0000256" key="1">
    <source>
        <dbReference type="ARBA" id="ARBA00008071"/>
    </source>
</evidence>
<dbReference type="SUPFAM" id="SSF103365">
    <property type="entry name" value="Hypothetical protein PH1602"/>
    <property type="match status" value="1"/>
</dbReference>
<evidence type="ECO:0000256" key="7">
    <source>
        <dbReference type="ARBA" id="ARBA00023134"/>
    </source>
</evidence>
<proteinExistence type="inferred from homology"/>
<dbReference type="PROSITE" id="PS01288">
    <property type="entry name" value="UPF0027"/>
    <property type="match status" value="1"/>
</dbReference>
<comment type="catalytic activity">
    <reaction evidence="10">
        <text>a 3'-end 2',3'-cyclophospho-ribonucleotide-RNA + a 5'-end dephospho-ribonucleoside-RNA + GTP + H2O = a ribonucleotidyl-ribonucleotide-RNA + GMP + diphosphate + H(+)</text>
        <dbReference type="Rhea" id="RHEA:68080"/>
        <dbReference type="Rhea" id="RHEA-COMP:10464"/>
        <dbReference type="Rhea" id="RHEA-COMP:13936"/>
        <dbReference type="Rhea" id="RHEA-COMP:17355"/>
        <dbReference type="ChEBI" id="CHEBI:15377"/>
        <dbReference type="ChEBI" id="CHEBI:15378"/>
        <dbReference type="ChEBI" id="CHEBI:33019"/>
        <dbReference type="ChEBI" id="CHEBI:37565"/>
        <dbReference type="ChEBI" id="CHEBI:58115"/>
        <dbReference type="ChEBI" id="CHEBI:83064"/>
        <dbReference type="ChEBI" id="CHEBI:138284"/>
        <dbReference type="ChEBI" id="CHEBI:173118"/>
        <dbReference type="EC" id="6.5.1.8"/>
    </reaction>
</comment>
<sequence length="372" mass="40891">MAHHRTFKEECSFIDRLDDNSFLIKKGFVPNMKVEGIFYINDSLEKLMFDELKNWAGTQGIGGFLPGVKQIANVAALPGIVGRSVGLPDVHSGYGFAIGNMAAFDMSLPEAVVSPGGVGFDINCGVRLLRTNLDEKDVQPVKEQLAQSLFDHIPVGVGSKGVIPMGAKDLEEALTMGMDWSLREGYAWAEDKEHCEEYGRMLQADVDKVSPRAKKRGLPQLGTLGAGNHYAEIQVVDEIYNMYAAKKMGIDHPGQVCVMIHSGSRGLGHQVATDALVSMERAMKRDTIDVNDRQLACARINSQEGQDYLKSMAGAANYAWVNRSSMTFLTRQAFGKVFKSAPDDLDMHVIYDVSHNIAKIEEHVSFVYQGAI</sequence>
<evidence type="ECO:0000313" key="14">
    <source>
        <dbReference type="Proteomes" id="UP001163046"/>
    </source>
</evidence>
<name>A0A9W9ZHN3_9CNID</name>
<dbReference type="Proteomes" id="UP001163046">
    <property type="component" value="Unassembled WGS sequence"/>
</dbReference>
<evidence type="ECO:0000256" key="6">
    <source>
        <dbReference type="ARBA" id="ARBA00022741"/>
    </source>
</evidence>
<feature type="binding site" evidence="11">
    <location>
        <begin position="355"/>
        <end position="356"/>
    </location>
    <ligand>
        <name>GMP</name>
        <dbReference type="ChEBI" id="CHEBI:58115"/>
    </ligand>
</feature>
<dbReference type="OrthoDB" id="10249697at2759"/>
<protein>
    <recommendedName>
        <fullName evidence="2">3'-phosphate/5'-hydroxy nucleic acid ligase</fullName>
        <ecNumber evidence="2">6.5.1.8</ecNumber>
    </recommendedName>
</protein>
<dbReference type="AlphaFoldDB" id="A0A9W9ZHN3"/>
<feature type="binding site" evidence="12">
    <location>
        <position position="229"/>
    </location>
    <ligand>
        <name>Mn(2+)</name>
        <dbReference type="ChEBI" id="CHEBI:29035"/>
        <label>1</label>
    </ligand>
</feature>
<keyword evidence="4" id="KW-0819">tRNA processing</keyword>
<dbReference type="PANTHER" id="PTHR11118">
    <property type="entry name" value="RNA-SPLICING LIGASE RTCB HOMOLOG"/>
    <property type="match status" value="1"/>
</dbReference>
<dbReference type="GO" id="GO:0008033">
    <property type="term" value="P:tRNA processing"/>
    <property type="evidence" value="ECO:0007669"/>
    <property type="project" value="UniProtKB-KW"/>
</dbReference>
<dbReference type="GO" id="GO:0005634">
    <property type="term" value="C:nucleus"/>
    <property type="evidence" value="ECO:0007669"/>
    <property type="project" value="TreeGrafter"/>
</dbReference>
<dbReference type="GO" id="GO:0072669">
    <property type="term" value="C:tRNA-splicing ligase complex"/>
    <property type="evidence" value="ECO:0007669"/>
    <property type="project" value="TreeGrafter"/>
</dbReference>
<keyword evidence="3" id="KW-0436">Ligase</keyword>
<keyword evidence="8 12" id="KW-0464">Manganese</keyword>
<keyword evidence="14" id="KW-1185">Reference proteome</keyword>
<dbReference type="PANTHER" id="PTHR11118:SF1">
    <property type="entry name" value="RNA-SPLICING LIGASE RTCB HOMOLOG"/>
    <property type="match status" value="1"/>
</dbReference>
<dbReference type="EMBL" id="MU825962">
    <property type="protein sequence ID" value="KAJ7381933.1"/>
    <property type="molecule type" value="Genomic_DNA"/>
</dbReference>
<dbReference type="GO" id="GO:0003972">
    <property type="term" value="F:RNA ligase (ATP) activity"/>
    <property type="evidence" value="ECO:0007669"/>
    <property type="project" value="TreeGrafter"/>
</dbReference>
<evidence type="ECO:0000256" key="5">
    <source>
        <dbReference type="ARBA" id="ARBA00022723"/>
    </source>
</evidence>
<evidence type="ECO:0000256" key="11">
    <source>
        <dbReference type="PIRSR" id="PIRSR601233-2"/>
    </source>
</evidence>
<feature type="binding site" evidence="12">
    <location>
        <position position="121"/>
    </location>
    <ligand>
        <name>Mn(2+)</name>
        <dbReference type="ChEBI" id="CHEBI:29035"/>
        <label>1</label>
    </ligand>
</feature>
<feature type="binding site" evidence="12">
    <location>
        <position position="261"/>
    </location>
    <ligand>
        <name>Mn(2+)</name>
        <dbReference type="ChEBI" id="CHEBI:29035"/>
        <label>2</label>
    </ligand>
</feature>
<gene>
    <name evidence="13" type="ORF">OS493_038237</name>
</gene>
<dbReference type="InterPro" id="IPR036025">
    <property type="entry name" value="RtcB-like_sf"/>
</dbReference>
<dbReference type="GO" id="GO:0005525">
    <property type="term" value="F:GTP binding"/>
    <property type="evidence" value="ECO:0007669"/>
    <property type="project" value="UniProtKB-KW"/>
</dbReference>
<feature type="binding site" evidence="11">
    <location>
        <begin position="228"/>
        <end position="232"/>
    </location>
    <ligand>
        <name>GMP</name>
        <dbReference type="ChEBI" id="CHEBI:58115"/>
    </ligand>
</feature>
<dbReference type="EC" id="6.5.1.8" evidence="2"/>
<evidence type="ECO:0000256" key="4">
    <source>
        <dbReference type="ARBA" id="ARBA00022694"/>
    </source>
</evidence>
<evidence type="ECO:0000256" key="12">
    <source>
        <dbReference type="PIRSR" id="PIRSR601233-3"/>
    </source>
</evidence>
<evidence type="ECO:0000256" key="3">
    <source>
        <dbReference type="ARBA" id="ARBA00022598"/>
    </source>
</evidence>
<comment type="similarity">
    <text evidence="1">Belongs to the RtcB family.</text>
</comment>
<comment type="caution">
    <text evidence="13">The sequence shown here is derived from an EMBL/GenBank/DDBJ whole genome shotgun (WGS) entry which is preliminary data.</text>
</comment>
<evidence type="ECO:0000256" key="9">
    <source>
        <dbReference type="ARBA" id="ARBA00047746"/>
    </source>
</evidence>
<reference evidence="13" key="1">
    <citation type="submission" date="2023-01" db="EMBL/GenBank/DDBJ databases">
        <title>Genome assembly of the deep-sea coral Lophelia pertusa.</title>
        <authorList>
            <person name="Herrera S."/>
            <person name="Cordes E."/>
        </authorList>
    </citation>
    <scope>NUCLEOTIDE SEQUENCE</scope>
    <source>
        <strain evidence="13">USNM1676648</strain>
        <tissue evidence="13">Polyp</tissue>
    </source>
</reference>
<dbReference type="Gene3D" id="3.90.1860.10">
    <property type="entry name" value="tRNA-splicing ligase RtcB"/>
    <property type="match status" value="1"/>
</dbReference>
<evidence type="ECO:0000313" key="13">
    <source>
        <dbReference type="EMBL" id="KAJ7381933.1"/>
    </source>
</evidence>
<feature type="binding site" evidence="12">
    <location>
        <position position="355"/>
    </location>
    <ligand>
        <name>Mn(2+)</name>
        <dbReference type="ChEBI" id="CHEBI:29035"/>
        <label>2</label>
    </ligand>
</feature>
<accession>A0A9W9ZHN3</accession>
<comment type="cofactor">
    <cofactor evidence="12">
        <name>Mn(2+)</name>
        <dbReference type="ChEBI" id="CHEBI:29035"/>
    </cofactor>
    <text evidence="12">Binds 2 manganese ions per subunit.</text>
</comment>